<evidence type="ECO:0000313" key="6">
    <source>
        <dbReference type="EMBL" id="KUJ80982.1"/>
    </source>
</evidence>
<dbReference type="EMBL" id="LQBP01000002">
    <property type="protein sequence ID" value="KUJ80982.1"/>
    <property type="molecule type" value="Genomic_DNA"/>
</dbReference>
<keyword evidence="3" id="KW-0238">DNA-binding</keyword>
<gene>
    <name evidence="6" type="ORF">AVO44_03645</name>
</gene>
<reference evidence="7" key="1">
    <citation type="submission" date="2015-12" db="EMBL/GenBank/DDBJ databases">
        <authorList>
            <person name="Zhang G."/>
            <person name="Stingl U."/>
        </authorList>
    </citation>
    <scope>NUCLEOTIDE SEQUENCE [LARGE SCALE GENOMIC DNA]</scope>
    <source>
        <strain evidence="7">ZGT108</strain>
    </source>
</reference>
<dbReference type="GO" id="GO:0007059">
    <property type="term" value="P:chromosome segregation"/>
    <property type="evidence" value="ECO:0007669"/>
    <property type="project" value="UniProtKB-KW"/>
</dbReference>
<dbReference type="InterPro" id="IPR010998">
    <property type="entry name" value="Integrase_recombinase_N"/>
</dbReference>
<evidence type="ECO:0000256" key="2">
    <source>
        <dbReference type="ARBA" id="ARBA00022908"/>
    </source>
</evidence>
<dbReference type="PANTHER" id="PTHR30349">
    <property type="entry name" value="PHAGE INTEGRASE-RELATED"/>
    <property type="match status" value="1"/>
</dbReference>
<dbReference type="InterPro" id="IPR011010">
    <property type="entry name" value="DNA_brk_join_enz"/>
</dbReference>
<evidence type="ECO:0000256" key="1">
    <source>
        <dbReference type="ARBA" id="ARBA00022829"/>
    </source>
</evidence>
<dbReference type="InterPro" id="IPR050090">
    <property type="entry name" value="Tyrosine_recombinase_XerCD"/>
</dbReference>
<dbReference type="InterPro" id="IPR013762">
    <property type="entry name" value="Integrase-like_cat_sf"/>
</dbReference>
<keyword evidence="1" id="KW-0159">Chromosome partition</keyword>
<dbReference type="OrthoDB" id="5513193at2"/>
<dbReference type="Gene3D" id="1.10.150.130">
    <property type="match status" value="1"/>
</dbReference>
<dbReference type="Pfam" id="PF00589">
    <property type="entry name" value="Phage_integrase"/>
    <property type="match status" value="1"/>
</dbReference>
<keyword evidence="4" id="KW-0233">DNA recombination</keyword>
<proteinExistence type="predicted"/>
<evidence type="ECO:0000256" key="3">
    <source>
        <dbReference type="ARBA" id="ARBA00023125"/>
    </source>
</evidence>
<keyword evidence="7" id="KW-1185">Reference proteome</keyword>
<dbReference type="Proteomes" id="UP000053690">
    <property type="component" value="Unassembled WGS sequence"/>
</dbReference>
<dbReference type="STRING" id="1685378.AVO44_03645"/>
<sequence length="351" mass="38485">MTAPAPYLPSPSPALSQADQDALTDLYIRGTPGNTLRAYERDLLYITAWKAARFGVALDWPEAEAVALTFILDHARDLNDAADGDVARQAADALIAQGLRKTLACPAPSTLDRRIASWLAFHRMKNLASPFEAPQVKQARSKARRAAARPPTPKSQHPITRDVLEQLLATCQGSRRDCRDRALLMLGWASGGRRRSEITGLRREDVSLKEFDKEGLVWLSLLETKTTAKGETPRLVLKTRAAQALVHWIEIGQITEGPLFRPVSKADRVLKRSLSPDAVSQIVKHRLALAGLPEDFATPHGLRSGFLTQAALDGAPIQAAMRLSLHRSMAQAQKYYDDVDIAENPAADLLG</sequence>
<feature type="domain" description="Tyr recombinase" evidence="5">
    <location>
        <begin position="154"/>
        <end position="349"/>
    </location>
</feature>
<dbReference type="SUPFAM" id="SSF56349">
    <property type="entry name" value="DNA breaking-rejoining enzymes"/>
    <property type="match status" value="1"/>
</dbReference>
<dbReference type="GO" id="GO:0015074">
    <property type="term" value="P:DNA integration"/>
    <property type="evidence" value="ECO:0007669"/>
    <property type="project" value="UniProtKB-KW"/>
</dbReference>
<evidence type="ECO:0000256" key="4">
    <source>
        <dbReference type="ARBA" id="ARBA00023172"/>
    </source>
</evidence>
<evidence type="ECO:0000313" key="7">
    <source>
        <dbReference type="Proteomes" id="UP000053690"/>
    </source>
</evidence>
<dbReference type="InterPro" id="IPR002104">
    <property type="entry name" value="Integrase_catalytic"/>
</dbReference>
<dbReference type="SUPFAM" id="SSF47823">
    <property type="entry name" value="lambda integrase-like, N-terminal domain"/>
    <property type="match status" value="1"/>
</dbReference>
<dbReference type="GO" id="GO:0006310">
    <property type="term" value="P:DNA recombination"/>
    <property type="evidence" value="ECO:0007669"/>
    <property type="project" value="UniProtKB-KW"/>
</dbReference>
<dbReference type="Gene3D" id="1.10.443.10">
    <property type="entry name" value="Intergrase catalytic core"/>
    <property type="match status" value="1"/>
</dbReference>
<organism evidence="6 7">
    <name type="scientific">Ruegeria profundi</name>
    <dbReference type="NCBI Taxonomy" id="1685378"/>
    <lineage>
        <taxon>Bacteria</taxon>
        <taxon>Pseudomonadati</taxon>
        <taxon>Pseudomonadota</taxon>
        <taxon>Alphaproteobacteria</taxon>
        <taxon>Rhodobacterales</taxon>
        <taxon>Roseobacteraceae</taxon>
        <taxon>Ruegeria</taxon>
    </lineage>
</organism>
<dbReference type="GO" id="GO:0003677">
    <property type="term" value="F:DNA binding"/>
    <property type="evidence" value="ECO:0007669"/>
    <property type="project" value="UniProtKB-KW"/>
</dbReference>
<dbReference type="PROSITE" id="PS51898">
    <property type="entry name" value="TYR_RECOMBINASE"/>
    <property type="match status" value="1"/>
</dbReference>
<dbReference type="AlphaFoldDB" id="A0A0X3TZA0"/>
<dbReference type="PANTHER" id="PTHR30349:SF81">
    <property type="entry name" value="TYROSINE RECOMBINASE XERC"/>
    <property type="match status" value="1"/>
</dbReference>
<keyword evidence="2" id="KW-0229">DNA integration</keyword>
<dbReference type="RefSeq" id="WP_068332762.1">
    <property type="nucleotide sequence ID" value="NZ_LQBP01000002.1"/>
</dbReference>
<comment type="caution">
    <text evidence="6">The sequence shown here is derived from an EMBL/GenBank/DDBJ whole genome shotgun (WGS) entry which is preliminary data.</text>
</comment>
<protein>
    <submittedName>
        <fullName evidence="6">Integrase</fullName>
    </submittedName>
</protein>
<evidence type="ECO:0000259" key="5">
    <source>
        <dbReference type="PROSITE" id="PS51898"/>
    </source>
</evidence>
<accession>A0A0X3TZA0</accession>
<name>A0A0X3TZA0_9RHOB</name>